<dbReference type="InterPro" id="IPR003582">
    <property type="entry name" value="ShKT_dom"/>
</dbReference>
<evidence type="ECO:0000313" key="4">
    <source>
        <dbReference type="Proteomes" id="UP001328107"/>
    </source>
</evidence>
<dbReference type="Gene3D" id="1.10.10.1940">
    <property type="match status" value="2"/>
</dbReference>
<proteinExistence type="predicted"/>
<organism evidence="3 4">
    <name type="scientific">Pristionchus mayeri</name>
    <dbReference type="NCBI Taxonomy" id="1317129"/>
    <lineage>
        <taxon>Eukaryota</taxon>
        <taxon>Metazoa</taxon>
        <taxon>Ecdysozoa</taxon>
        <taxon>Nematoda</taxon>
        <taxon>Chromadorea</taxon>
        <taxon>Rhabditida</taxon>
        <taxon>Rhabditina</taxon>
        <taxon>Diplogasteromorpha</taxon>
        <taxon>Diplogasteroidea</taxon>
        <taxon>Neodiplogasteridae</taxon>
        <taxon>Pristionchus</taxon>
    </lineage>
</organism>
<dbReference type="PROSITE" id="PS51670">
    <property type="entry name" value="SHKT"/>
    <property type="match status" value="1"/>
</dbReference>
<dbReference type="EMBL" id="BTRK01000006">
    <property type="protein sequence ID" value="GMR57041.1"/>
    <property type="molecule type" value="Genomic_DNA"/>
</dbReference>
<dbReference type="Proteomes" id="UP001328107">
    <property type="component" value="Unassembled WGS sequence"/>
</dbReference>
<comment type="caution">
    <text evidence="1">Lacks conserved residue(s) required for the propagation of feature annotation.</text>
</comment>
<dbReference type="AlphaFoldDB" id="A0AAN5D611"/>
<feature type="non-terminal residue" evidence="3">
    <location>
        <position position="1"/>
    </location>
</feature>
<evidence type="ECO:0000256" key="1">
    <source>
        <dbReference type="PROSITE-ProRule" id="PRU01005"/>
    </source>
</evidence>
<evidence type="ECO:0000259" key="2">
    <source>
        <dbReference type="PROSITE" id="PS51670"/>
    </source>
</evidence>
<dbReference type="PANTHER" id="PTHR46707:SF1">
    <property type="entry name" value="COEXPRESSED WITH POLYCYSTINS-RELATED"/>
    <property type="match status" value="1"/>
</dbReference>
<dbReference type="SMART" id="SM00254">
    <property type="entry name" value="ShKT"/>
    <property type="match status" value="2"/>
</dbReference>
<gene>
    <name evidence="3" type="ORF">PMAYCL1PPCAC_27236</name>
</gene>
<accession>A0AAN5D611</accession>
<evidence type="ECO:0000313" key="3">
    <source>
        <dbReference type="EMBL" id="GMR57041.1"/>
    </source>
</evidence>
<reference evidence="4" key="1">
    <citation type="submission" date="2022-10" db="EMBL/GenBank/DDBJ databases">
        <title>Genome assembly of Pristionchus species.</title>
        <authorList>
            <person name="Yoshida K."/>
            <person name="Sommer R.J."/>
        </authorList>
    </citation>
    <scope>NUCLEOTIDE SEQUENCE [LARGE SCALE GENOMIC DNA]</scope>
    <source>
        <strain evidence="4">RS5460</strain>
    </source>
</reference>
<keyword evidence="4" id="KW-1185">Reference proteome</keyword>
<sequence>SLKSHPPIFSMQSVQTTAVLSALVHAVESQCTGADSSSCASWVKNGYCTNAASSMDQRKLHCGVACGFCYRDGTQTAAGGGTTVTCVDNNANCASLVATGFCTNATYSDAMKKQYCCKTCTDAAATTPPTTTCGVIYMGSSIFVNSGPTTAQQTITNASPLTRVYVKTGCNLKMYTDPAPTHATGSPFAGADAFVTLTGTAASTLGSASTFFTYECTCP</sequence>
<feature type="domain" description="ShKT" evidence="2">
    <location>
        <begin position="31"/>
        <end position="69"/>
    </location>
</feature>
<comment type="caution">
    <text evidence="3">The sequence shown here is derived from an EMBL/GenBank/DDBJ whole genome shotgun (WGS) entry which is preliminary data.</text>
</comment>
<protein>
    <recommendedName>
        <fullName evidence="2">ShKT domain-containing protein</fullName>
    </recommendedName>
</protein>
<dbReference type="Pfam" id="PF01549">
    <property type="entry name" value="ShK"/>
    <property type="match status" value="2"/>
</dbReference>
<name>A0AAN5D611_9BILA</name>
<dbReference type="PANTHER" id="PTHR46707">
    <property type="entry name" value="PROTEIN CBG07468"/>
    <property type="match status" value="1"/>
</dbReference>